<gene>
    <name evidence="1" type="ORF">STRUR_1030</name>
</gene>
<proteinExistence type="predicted"/>
<accession>G5KFM3</accession>
<reference evidence="1 2" key="1">
    <citation type="journal article" date="2014" name="Int. J. Syst. Evol. Microbiol.">
        <title>Phylogenomics and the dynamic genome evolution of the genus Streptococcus.</title>
        <authorList>
            <consortium name="The Broad Institute Genome Sequencing Platform"/>
            <person name="Richards V.P."/>
            <person name="Palmer S.R."/>
            <person name="Pavinski Bitar P.D."/>
            <person name="Qin X."/>
            <person name="Weinstock G.M."/>
            <person name="Highlander S.K."/>
            <person name="Town C.D."/>
            <person name="Burne R.A."/>
            <person name="Stanhope M.J."/>
        </authorList>
    </citation>
    <scope>NUCLEOTIDE SEQUENCE [LARGE SCALE GENOMIC DNA]</scope>
    <source>
        <strain evidence="1 2">2285-97</strain>
    </source>
</reference>
<keyword evidence="2" id="KW-1185">Reference proteome</keyword>
<protein>
    <submittedName>
        <fullName evidence="1">Uncharacterized protein</fullName>
    </submittedName>
</protein>
<organism evidence="1 2">
    <name type="scientific">Streptococcus urinalis 2285-97</name>
    <dbReference type="NCBI Taxonomy" id="764291"/>
    <lineage>
        <taxon>Bacteria</taxon>
        <taxon>Bacillati</taxon>
        <taxon>Bacillota</taxon>
        <taxon>Bacilli</taxon>
        <taxon>Lactobacillales</taxon>
        <taxon>Streptococcaceae</taxon>
        <taxon>Streptococcus</taxon>
    </lineage>
</organism>
<comment type="caution">
    <text evidence="1">The sequence shown here is derived from an EMBL/GenBank/DDBJ whole genome shotgun (WGS) entry which is preliminary data.</text>
</comment>
<dbReference type="Proteomes" id="UP000005388">
    <property type="component" value="Unassembled WGS sequence"/>
</dbReference>
<evidence type="ECO:0000313" key="1">
    <source>
        <dbReference type="EMBL" id="EHJ56108.1"/>
    </source>
</evidence>
<dbReference type="STRING" id="764291.STRUR_1030"/>
<sequence>MSHFKKRVMLIMTLIVSVCFIGLENSFVENKRTFNCTIERHYRHPVS</sequence>
<evidence type="ECO:0000313" key="2">
    <source>
        <dbReference type="Proteomes" id="UP000005388"/>
    </source>
</evidence>
<dbReference type="AlphaFoldDB" id="G5KFM3"/>
<name>G5KFM3_9STRE</name>
<dbReference type="EMBL" id="AEUZ02000001">
    <property type="protein sequence ID" value="EHJ56108.1"/>
    <property type="molecule type" value="Genomic_DNA"/>
</dbReference>